<gene>
    <name evidence="1" type="ORF">WG66_8977</name>
</gene>
<dbReference type="Proteomes" id="UP000054988">
    <property type="component" value="Unassembled WGS sequence"/>
</dbReference>
<comment type="caution">
    <text evidence="1">The sequence shown here is derived from an EMBL/GenBank/DDBJ whole genome shotgun (WGS) entry which is preliminary data.</text>
</comment>
<organism evidence="1 2">
    <name type="scientific">Moniliophthora roreri</name>
    <name type="common">Frosty pod rot fungus</name>
    <name type="synonym">Monilia roreri</name>
    <dbReference type="NCBI Taxonomy" id="221103"/>
    <lineage>
        <taxon>Eukaryota</taxon>
        <taxon>Fungi</taxon>
        <taxon>Dikarya</taxon>
        <taxon>Basidiomycota</taxon>
        <taxon>Agaricomycotina</taxon>
        <taxon>Agaricomycetes</taxon>
        <taxon>Agaricomycetidae</taxon>
        <taxon>Agaricales</taxon>
        <taxon>Marasmiineae</taxon>
        <taxon>Marasmiaceae</taxon>
        <taxon>Moniliophthora</taxon>
    </lineage>
</organism>
<reference evidence="1 2" key="1">
    <citation type="submission" date="2015-12" db="EMBL/GenBank/DDBJ databases">
        <title>Draft genome sequence of Moniliophthora roreri, the causal agent of frosty pod rot of cacao.</title>
        <authorList>
            <person name="Aime M.C."/>
            <person name="Diaz-Valderrama J.R."/>
            <person name="Kijpornyongpan T."/>
            <person name="Phillips-Mora W."/>
        </authorList>
    </citation>
    <scope>NUCLEOTIDE SEQUENCE [LARGE SCALE GENOMIC DNA]</scope>
    <source>
        <strain evidence="1 2">MCA 2952</strain>
    </source>
</reference>
<dbReference type="EMBL" id="LATX01001761">
    <property type="protein sequence ID" value="KTB38459.1"/>
    <property type="molecule type" value="Genomic_DNA"/>
</dbReference>
<sequence>MPSFIFLDFPLELQLKIIYSAHSYSDKLSLISTCSKLYNAFYYDIVIELVRRHAGKKAYGFLKKVEPEGGKHELDAFRPIVFGPTTSKINGKLIVNIVCPNFLVKTDEYQPGDVLVEMDDVFVHENENKKYIENLEQNAIPLDWETHCRGNLVKMTGHLLRKHNECPECGGSRCICPGCGGVGERWPDLFTSCGWGMPCPCCIGYGTAYDSKYIQDEEEELEALWKKIDEIM</sequence>
<evidence type="ECO:0000313" key="1">
    <source>
        <dbReference type="EMBL" id="KTB38459.1"/>
    </source>
</evidence>
<name>A0A0W0FQ03_MONRR</name>
<dbReference type="AlphaFoldDB" id="A0A0W0FQ03"/>
<protein>
    <submittedName>
        <fullName evidence="1">Uncharacterized protein</fullName>
    </submittedName>
</protein>
<accession>A0A0W0FQ03</accession>
<proteinExistence type="predicted"/>
<evidence type="ECO:0000313" key="2">
    <source>
        <dbReference type="Proteomes" id="UP000054988"/>
    </source>
</evidence>
<dbReference type="eggNOG" id="ENOG502T225">
    <property type="taxonomic scope" value="Eukaryota"/>
</dbReference>